<name>A0ABN9REU3_9DINO</name>
<dbReference type="PANTHER" id="PTHR11439:SF483">
    <property type="entry name" value="PEPTIDE SYNTHASE GLIP-LIKE, PUTATIVE (AFU_ORTHOLOGUE AFUA_3G12920)-RELATED"/>
    <property type="match status" value="1"/>
</dbReference>
<comment type="caution">
    <text evidence="2">The sequence shown here is derived from an EMBL/GenBank/DDBJ whole genome shotgun (WGS) entry which is preliminary data.</text>
</comment>
<dbReference type="Proteomes" id="UP001189429">
    <property type="component" value="Unassembled WGS sequence"/>
</dbReference>
<dbReference type="CDD" id="cd09272">
    <property type="entry name" value="RNase_HI_RT_Ty1"/>
    <property type="match status" value="1"/>
</dbReference>
<accession>A0ABN9REU3</accession>
<proteinExistence type="predicted"/>
<evidence type="ECO:0000256" key="1">
    <source>
        <dbReference type="SAM" id="MobiDB-lite"/>
    </source>
</evidence>
<protein>
    <recommendedName>
        <fullName evidence="4">RNA-directed RNA polymerase</fullName>
    </recommendedName>
</protein>
<sequence length="905" mass="98910">MDVSAESAGSGQGASSGSVNPIRARKAGGGESAAPHSVAGSGPGAGSSAGPAEVVKTGRGESAGSQSRTGGGRDANPGADSAADAEMGDEESLLGFCAFEEAEAERAKVDWQRDERECLSELRFEANCHNEVLQMMMQLGDQVHVNEVFSQPGSSAKVNRFGLCAGLVMDLRTGWDFDLPEHRQLAWKHVVAEQPYLLIGSPGGHEKLHKGLAHTRFVCKLYEYQHSHGMLFLHEHAWHAASWALPCVRKVLSLNGVSTVYMDQCVVGRSAKKPTGWISNSTKLRDSLGVKGYRTSRHCTYSSPQEVIFRVLEGLRQELKEVGRLEPLEAGGPTVEEAPPERDWSETYGDSIFVDDCTGAVLDPKLVVEARRLEVECMRKLGVYREATREEMEADGCKPIPVRWLDINKGDQDHMNIRSRLVAQETKRRSTIGSEPKDMAATFAATPPLEAVRMMASLMMTGQLGIARDKRRVLGLYDISRAHFHSPALRPLCVIPPVEDDSIKTGIAKLSKAMCGTRDAGKCFDTKAETSMIALGFKVGVFNPCIYYHVDRGALCVRHGDDFILLAERDAQKWFHDELGKHMLTKHEGTLGPCRDLGDVDEIRCLNRLIRYVRVPFKGEAHEFVEWEPDPRHAEILIASLGLAKESKSVATPGVKRAAGSDETPLSTQERESYRSNVMRFAYLALDRPECQFASKELARSMQAPTRADMEALKRSARFLVGAGRLVQRFHMQEDPGRVTVFTDSDHAGCLKTRKSTSCTMTFYGKHMVRAISTTQGVIALSSGESEFYAAVKGASVGLGTVQMLLDMGVHVAKPVKLLVDATAGIGIASRRGVGRIRHIHTPALWLQRAVHDGRVLMDKVHGKVNPADAGTKHVDAKAIQGMWSLAGFVVLAGASKRALKATLR</sequence>
<dbReference type="EMBL" id="CAUYUJ010006125">
    <property type="protein sequence ID" value="CAK0816205.1"/>
    <property type="molecule type" value="Genomic_DNA"/>
</dbReference>
<organism evidence="2 3">
    <name type="scientific">Prorocentrum cordatum</name>
    <dbReference type="NCBI Taxonomy" id="2364126"/>
    <lineage>
        <taxon>Eukaryota</taxon>
        <taxon>Sar</taxon>
        <taxon>Alveolata</taxon>
        <taxon>Dinophyceae</taxon>
        <taxon>Prorocentrales</taxon>
        <taxon>Prorocentraceae</taxon>
        <taxon>Prorocentrum</taxon>
    </lineage>
</organism>
<feature type="compositionally biased region" description="Low complexity" evidence="1">
    <location>
        <begin position="1"/>
        <end position="18"/>
    </location>
</feature>
<dbReference type="PANTHER" id="PTHR11439">
    <property type="entry name" value="GAG-POL-RELATED RETROTRANSPOSON"/>
    <property type="match status" value="1"/>
</dbReference>
<feature type="region of interest" description="Disordered" evidence="1">
    <location>
        <begin position="652"/>
        <end position="671"/>
    </location>
</feature>
<feature type="region of interest" description="Disordered" evidence="1">
    <location>
        <begin position="1"/>
        <end position="87"/>
    </location>
</feature>
<keyword evidence="3" id="KW-1185">Reference proteome</keyword>
<evidence type="ECO:0000313" key="3">
    <source>
        <dbReference type="Proteomes" id="UP001189429"/>
    </source>
</evidence>
<evidence type="ECO:0008006" key="4">
    <source>
        <dbReference type="Google" id="ProtNLM"/>
    </source>
</evidence>
<reference evidence="2" key="1">
    <citation type="submission" date="2023-10" db="EMBL/GenBank/DDBJ databases">
        <authorList>
            <person name="Chen Y."/>
            <person name="Shah S."/>
            <person name="Dougan E. K."/>
            <person name="Thang M."/>
            <person name="Chan C."/>
        </authorList>
    </citation>
    <scope>NUCLEOTIDE SEQUENCE [LARGE SCALE GENOMIC DNA]</scope>
</reference>
<evidence type="ECO:0000313" key="2">
    <source>
        <dbReference type="EMBL" id="CAK0816205.1"/>
    </source>
</evidence>
<gene>
    <name evidence="2" type="ORF">PCOR1329_LOCUS19241</name>
</gene>